<sequence>MNIVESTALLEREDGTLREVTVRCDQRDLRAWELYAKRNRLDDMTKMPLTASAFTVYNALKRTGEIEAGTTFEAFNDTLICQSDEAVEVNPTLAS</sequence>
<dbReference type="RefSeq" id="WP_004806610.1">
    <property type="nucleotide sequence ID" value="NZ_JASOIH010000046.1"/>
</dbReference>
<reference evidence="1" key="1">
    <citation type="submission" date="2023-05" db="EMBL/GenBank/DDBJ databases">
        <title>Cataloging the Phylogenetic Diversity of Human Bladder Bacteria.</title>
        <authorList>
            <person name="Du J."/>
        </authorList>
    </citation>
    <scope>NUCLEOTIDE SEQUENCE</scope>
    <source>
        <strain evidence="1">UMB8703</strain>
    </source>
</reference>
<gene>
    <name evidence="1" type="ORF">QP229_10595</name>
</gene>
<evidence type="ECO:0008006" key="3">
    <source>
        <dbReference type="Google" id="ProtNLM"/>
    </source>
</evidence>
<protein>
    <recommendedName>
        <fullName evidence="3">Phage protein</fullName>
    </recommendedName>
</protein>
<organism evidence="1 2">
    <name type="scientific">Streptococcus agalactiae</name>
    <dbReference type="NCBI Taxonomy" id="1311"/>
    <lineage>
        <taxon>Bacteria</taxon>
        <taxon>Bacillati</taxon>
        <taxon>Bacillota</taxon>
        <taxon>Bacilli</taxon>
        <taxon>Lactobacillales</taxon>
        <taxon>Streptococcaceae</taxon>
        <taxon>Streptococcus</taxon>
    </lineage>
</organism>
<evidence type="ECO:0000313" key="1">
    <source>
        <dbReference type="EMBL" id="MDK6900395.1"/>
    </source>
</evidence>
<accession>A0AAW6Y131</accession>
<dbReference type="EMBL" id="JASOIH010000046">
    <property type="protein sequence ID" value="MDK6900395.1"/>
    <property type="molecule type" value="Genomic_DNA"/>
</dbReference>
<dbReference type="AlphaFoldDB" id="A0AAW6Y131"/>
<comment type="caution">
    <text evidence="1">The sequence shown here is derived from an EMBL/GenBank/DDBJ whole genome shotgun (WGS) entry which is preliminary data.</text>
</comment>
<evidence type="ECO:0000313" key="2">
    <source>
        <dbReference type="Proteomes" id="UP001230629"/>
    </source>
</evidence>
<name>A0AAW6Y131_STRAG</name>
<dbReference type="Proteomes" id="UP001230629">
    <property type="component" value="Unassembled WGS sequence"/>
</dbReference>
<proteinExistence type="predicted"/>